<sequence>MTFRASRDVRTLRALLSVCNVTVRLNFGIRFFEPHLTSTRSKRTQCRLEMEGDDCSFPPDSSDDHSQRGSVASSATLSRWYSTADINKNVLSVVLLLFLFSLLVFVFFFFNTAQDVLIYLFGESAVHLNVEGLGSINVQELGRSVREALHIPESVQDAFAFWLCSPLLDLQLKARHQPYKLCRQWQDLLYRFTEASEEDISQDEPYLQFRRNVFYPKSKELQEARSNILSGRYPCDPEHWTGLGALSLALDEGTGLDGQQFTSVIREKKLSSFLPAHVAMGSGGLLSTLRGKSSRQAGTGAEPPAGVQKAQHICWELSHTAPTPVPHHMSRSALLWHVLLGLRFNELSWDHSYPEEEGDSHILWLEFDGEEDGTPVNKLLKIYSKQAELMSGFIEFCVELKSASEGAAAAEIDGEASLSQQPAGKEGGNKNGRGGRRGMLHRQSSVVCSRVHSLNTISYVDNGKEIKRLKPKRAASFFTRQASAATYSAVQLTESLEQG</sequence>
<reference evidence="1" key="1">
    <citation type="submission" date="2018-11" db="EMBL/GenBank/DDBJ databases">
        <title>The sequence and de novo assembly of Larimichthys crocea genome using PacBio and Hi-C technologies.</title>
        <authorList>
            <person name="Xu P."/>
            <person name="Chen B."/>
            <person name="Zhou Z."/>
            <person name="Ke Q."/>
            <person name="Wu Y."/>
            <person name="Bai H."/>
            <person name="Pu F."/>
        </authorList>
    </citation>
    <scope>NUCLEOTIDE SEQUENCE</scope>
    <source>
        <tissue evidence="1">Muscle</tissue>
    </source>
</reference>
<accession>A0ACD3R464</accession>
<keyword evidence="2" id="KW-1185">Reference proteome</keyword>
<dbReference type="Proteomes" id="UP000793456">
    <property type="component" value="Chromosome X"/>
</dbReference>
<gene>
    <name evidence="1" type="ORF">E3U43_022665</name>
</gene>
<evidence type="ECO:0000313" key="1">
    <source>
        <dbReference type="EMBL" id="TMS14185.1"/>
    </source>
</evidence>
<organism evidence="1 2">
    <name type="scientific">Larimichthys crocea</name>
    <name type="common">Large yellow croaker</name>
    <name type="synonym">Pseudosciaena crocea</name>
    <dbReference type="NCBI Taxonomy" id="215358"/>
    <lineage>
        <taxon>Eukaryota</taxon>
        <taxon>Metazoa</taxon>
        <taxon>Chordata</taxon>
        <taxon>Craniata</taxon>
        <taxon>Vertebrata</taxon>
        <taxon>Euteleostomi</taxon>
        <taxon>Actinopterygii</taxon>
        <taxon>Neopterygii</taxon>
        <taxon>Teleostei</taxon>
        <taxon>Neoteleostei</taxon>
        <taxon>Acanthomorphata</taxon>
        <taxon>Eupercaria</taxon>
        <taxon>Sciaenidae</taxon>
        <taxon>Larimichthys</taxon>
    </lineage>
</organism>
<name>A0ACD3R464_LARCR</name>
<proteinExistence type="predicted"/>
<protein>
    <submittedName>
        <fullName evidence="1">Uncharacterized protein</fullName>
    </submittedName>
</protein>
<evidence type="ECO:0000313" key="2">
    <source>
        <dbReference type="Proteomes" id="UP000793456"/>
    </source>
</evidence>
<dbReference type="EMBL" id="CM011683">
    <property type="protein sequence ID" value="TMS14185.1"/>
    <property type="molecule type" value="Genomic_DNA"/>
</dbReference>
<comment type="caution">
    <text evidence="1">The sequence shown here is derived from an EMBL/GenBank/DDBJ whole genome shotgun (WGS) entry which is preliminary data.</text>
</comment>